<reference evidence="2 3" key="1">
    <citation type="submission" date="2020-07" db="EMBL/GenBank/DDBJ databases">
        <title>Gai3-2, isolated from salt lake.</title>
        <authorList>
            <person name="Cui H."/>
            <person name="Shi X."/>
        </authorList>
    </citation>
    <scope>NUCLEOTIDE SEQUENCE [LARGE SCALE GENOMIC DNA]</scope>
    <source>
        <strain evidence="2 3">Gai3-2</strain>
    </source>
</reference>
<organism evidence="2 3">
    <name type="scientific">Halorarum halophilum</name>
    <dbReference type="NCBI Taxonomy" id="2743090"/>
    <lineage>
        <taxon>Archaea</taxon>
        <taxon>Methanobacteriati</taxon>
        <taxon>Methanobacteriota</taxon>
        <taxon>Stenosarchaea group</taxon>
        <taxon>Halobacteria</taxon>
        <taxon>Halobacteriales</taxon>
        <taxon>Haloferacaceae</taxon>
        <taxon>Halorarum</taxon>
    </lineage>
</organism>
<evidence type="ECO:0000313" key="2">
    <source>
        <dbReference type="EMBL" id="QLG28454.1"/>
    </source>
</evidence>
<evidence type="ECO:0000313" key="3">
    <source>
        <dbReference type="Proteomes" id="UP000509750"/>
    </source>
</evidence>
<feature type="transmembrane region" description="Helical" evidence="1">
    <location>
        <begin position="177"/>
        <end position="196"/>
    </location>
</feature>
<sequence>MTSELGRRAVHASGTGIPLLYVLDLLTWRGLQLFLVACTVVAFVLEFLRLVVGLDHAVYDRLTREYEANNVAGYALYMVGMAIAAFAFEPRVAVPAMLMLSIGDPVSGYLGSNDATTAKELGVLGVMFLVCFALAVPFTTAAGQLLAGVAAAAAGALGATVADGLKPVIRGYVIDDNLTIPPVAGLAMTVVFLLLAV</sequence>
<dbReference type="RefSeq" id="WP_179170029.1">
    <property type="nucleotide sequence ID" value="NZ_CP058529.1"/>
</dbReference>
<dbReference type="Proteomes" id="UP000509750">
    <property type="component" value="Chromosome"/>
</dbReference>
<proteinExistence type="predicted"/>
<keyword evidence="2" id="KW-0418">Kinase</keyword>
<dbReference type="EMBL" id="CP058529">
    <property type="protein sequence ID" value="QLG28454.1"/>
    <property type="molecule type" value="Genomic_DNA"/>
</dbReference>
<dbReference type="PANTHER" id="PTHR31303">
    <property type="entry name" value="CTP-DEPENDENT DIACYLGLYCEROL KINASE 1"/>
    <property type="match status" value="1"/>
</dbReference>
<protein>
    <submittedName>
        <fullName evidence="2">Dolichol kinase</fullName>
    </submittedName>
</protein>
<dbReference type="InterPro" id="IPR037997">
    <property type="entry name" value="Dgk1-like"/>
</dbReference>
<evidence type="ECO:0000256" key="1">
    <source>
        <dbReference type="SAM" id="Phobius"/>
    </source>
</evidence>
<feature type="transmembrane region" description="Helical" evidence="1">
    <location>
        <begin position="33"/>
        <end position="54"/>
    </location>
</feature>
<gene>
    <name evidence="2" type="ORF">HUG10_13245</name>
</gene>
<feature type="transmembrane region" description="Helical" evidence="1">
    <location>
        <begin position="121"/>
        <end position="139"/>
    </location>
</feature>
<keyword evidence="2" id="KW-0808">Transferase</keyword>
<keyword evidence="1" id="KW-0812">Transmembrane</keyword>
<dbReference type="PANTHER" id="PTHR31303:SF1">
    <property type="entry name" value="CTP-DEPENDENT DIACYLGLYCEROL KINASE 1"/>
    <property type="match status" value="1"/>
</dbReference>
<dbReference type="GeneID" id="56029816"/>
<dbReference type="AlphaFoldDB" id="A0A7D5K8T3"/>
<keyword evidence="1" id="KW-0472">Membrane</keyword>
<dbReference type="GO" id="GO:0004143">
    <property type="term" value="F:ATP-dependent diacylglycerol kinase activity"/>
    <property type="evidence" value="ECO:0007669"/>
    <property type="project" value="InterPro"/>
</dbReference>
<accession>A0A7D5K8T3</accession>
<dbReference type="OrthoDB" id="213078at2157"/>
<feature type="transmembrane region" description="Helical" evidence="1">
    <location>
        <begin position="74"/>
        <end position="100"/>
    </location>
</feature>
<feature type="transmembrane region" description="Helical" evidence="1">
    <location>
        <begin position="145"/>
        <end position="165"/>
    </location>
</feature>
<dbReference type="KEGG" id="halg:HUG10_13245"/>
<keyword evidence="3" id="KW-1185">Reference proteome</keyword>
<name>A0A7D5K8T3_9EURY</name>
<keyword evidence="1" id="KW-1133">Transmembrane helix</keyword>